<name>A0A3P6R1X6_DIBLA</name>
<protein>
    <submittedName>
        <fullName evidence="2">Uncharacterized protein</fullName>
    </submittedName>
</protein>
<keyword evidence="1" id="KW-0472">Membrane</keyword>
<evidence type="ECO:0000256" key="1">
    <source>
        <dbReference type="SAM" id="Phobius"/>
    </source>
</evidence>
<feature type="non-terminal residue" evidence="2">
    <location>
        <position position="80"/>
    </location>
</feature>
<keyword evidence="1" id="KW-0812">Transmembrane</keyword>
<feature type="transmembrane region" description="Helical" evidence="1">
    <location>
        <begin position="22"/>
        <end position="45"/>
    </location>
</feature>
<proteinExistence type="predicted"/>
<reference evidence="2 3" key="1">
    <citation type="submission" date="2018-11" db="EMBL/GenBank/DDBJ databases">
        <authorList>
            <consortium name="Pathogen Informatics"/>
        </authorList>
    </citation>
    <scope>NUCLEOTIDE SEQUENCE [LARGE SCALE GENOMIC DNA]</scope>
</reference>
<evidence type="ECO:0000313" key="2">
    <source>
        <dbReference type="EMBL" id="VDK49213.1"/>
    </source>
</evidence>
<sequence length="80" mass="8486">MTADTSRLTSADESSGGGSMPLIVNALAACILLCSVSYVLFVFFWKSKHEGTSRQPRGGSLTPLENNVVITKVAERAAEP</sequence>
<dbReference type="PROSITE" id="PS51257">
    <property type="entry name" value="PROKAR_LIPOPROTEIN"/>
    <property type="match status" value="1"/>
</dbReference>
<accession>A0A3P6R1X6</accession>
<keyword evidence="1" id="KW-1133">Transmembrane helix</keyword>
<gene>
    <name evidence="2" type="ORF">DILT_LOCUS1709</name>
</gene>
<keyword evidence="3" id="KW-1185">Reference proteome</keyword>
<dbReference type="AlphaFoldDB" id="A0A3P6R1X6"/>
<organism evidence="2 3">
    <name type="scientific">Dibothriocephalus latus</name>
    <name type="common">Fish tapeworm</name>
    <name type="synonym">Diphyllobothrium latum</name>
    <dbReference type="NCBI Taxonomy" id="60516"/>
    <lineage>
        <taxon>Eukaryota</taxon>
        <taxon>Metazoa</taxon>
        <taxon>Spiralia</taxon>
        <taxon>Lophotrochozoa</taxon>
        <taxon>Platyhelminthes</taxon>
        <taxon>Cestoda</taxon>
        <taxon>Eucestoda</taxon>
        <taxon>Diphyllobothriidea</taxon>
        <taxon>Diphyllobothriidae</taxon>
        <taxon>Dibothriocephalus</taxon>
    </lineage>
</organism>
<evidence type="ECO:0000313" key="3">
    <source>
        <dbReference type="Proteomes" id="UP000281553"/>
    </source>
</evidence>
<dbReference type="Proteomes" id="UP000281553">
    <property type="component" value="Unassembled WGS sequence"/>
</dbReference>
<dbReference type="EMBL" id="UYRU01013557">
    <property type="protein sequence ID" value="VDK49213.1"/>
    <property type="molecule type" value="Genomic_DNA"/>
</dbReference>